<evidence type="ECO:0000313" key="2">
    <source>
        <dbReference type="EMBL" id="KAH9305693.1"/>
    </source>
</evidence>
<evidence type="ECO:0000256" key="1">
    <source>
        <dbReference type="SAM" id="Phobius"/>
    </source>
</evidence>
<evidence type="ECO:0000313" key="3">
    <source>
        <dbReference type="Proteomes" id="UP000824469"/>
    </source>
</evidence>
<dbReference type="AlphaFoldDB" id="A0AA38FLC3"/>
<keyword evidence="3" id="KW-1185">Reference proteome</keyword>
<organism evidence="2 3">
    <name type="scientific">Taxus chinensis</name>
    <name type="common">Chinese yew</name>
    <name type="synonym">Taxus wallichiana var. chinensis</name>
    <dbReference type="NCBI Taxonomy" id="29808"/>
    <lineage>
        <taxon>Eukaryota</taxon>
        <taxon>Viridiplantae</taxon>
        <taxon>Streptophyta</taxon>
        <taxon>Embryophyta</taxon>
        <taxon>Tracheophyta</taxon>
        <taxon>Spermatophyta</taxon>
        <taxon>Pinopsida</taxon>
        <taxon>Pinidae</taxon>
        <taxon>Conifers II</taxon>
        <taxon>Cupressales</taxon>
        <taxon>Taxaceae</taxon>
        <taxon>Taxus</taxon>
    </lineage>
</organism>
<keyword evidence="1" id="KW-0812">Transmembrane</keyword>
<reference evidence="2 3" key="1">
    <citation type="journal article" date="2021" name="Nat. Plants">
        <title>The Taxus genome provides insights into paclitaxel biosynthesis.</title>
        <authorList>
            <person name="Xiong X."/>
            <person name="Gou J."/>
            <person name="Liao Q."/>
            <person name="Li Y."/>
            <person name="Zhou Q."/>
            <person name="Bi G."/>
            <person name="Li C."/>
            <person name="Du R."/>
            <person name="Wang X."/>
            <person name="Sun T."/>
            <person name="Guo L."/>
            <person name="Liang H."/>
            <person name="Lu P."/>
            <person name="Wu Y."/>
            <person name="Zhang Z."/>
            <person name="Ro D.K."/>
            <person name="Shang Y."/>
            <person name="Huang S."/>
            <person name="Yan J."/>
        </authorList>
    </citation>
    <scope>NUCLEOTIDE SEQUENCE [LARGE SCALE GENOMIC DNA]</scope>
    <source>
        <strain evidence="2">Ta-2019</strain>
    </source>
</reference>
<protein>
    <submittedName>
        <fullName evidence="2">Uncharacterized protein</fullName>
    </submittedName>
</protein>
<feature type="transmembrane region" description="Helical" evidence="1">
    <location>
        <begin position="31"/>
        <end position="58"/>
    </location>
</feature>
<name>A0AA38FLC3_TAXCH</name>
<accession>A0AA38FLC3</accession>
<gene>
    <name evidence="2" type="ORF">KI387_010097</name>
</gene>
<feature type="transmembrane region" description="Helical" evidence="1">
    <location>
        <begin position="6"/>
        <end position="24"/>
    </location>
</feature>
<keyword evidence="1" id="KW-1133">Transmembrane helix</keyword>
<sequence>WVRGQTLYPISIIIITIIIKYDIIRREESKMAFWVLLPVAAMPVLRFLLISGLGAFLATSYMAVLTADARMHINK</sequence>
<dbReference type="EMBL" id="JAHRHJ020000008">
    <property type="protein sequence ID" value="KAH9305693.1"/>
    <property type="molecule type" value="Genomic_DNA"/>
</dbReference>
<keyword evidence="1" id="KW-0472">Membrane</keyword>
<feature type="non-terminal residue" evidence="2">
    <location>
        <position position="75"/>
    </location>
</feature>
<dbReference type="Proteomes" id="UP000824469">
    <property type="component" value="Unassembled WGS sequence"/>
</dbReference>
<comment type="caution">
    <text evidence="2">The sequence shown here is derived from an EMBL/GenBank/DDBJ whole genome shotgun (WGS) entry which is preliminary data.</text>
</comment>
<proteinExistence type="predicted"/>
<feature type="non-terminal residue" evidence="2">
    <location>
        <position position="1"/>
    </location>
</feature>